<comment type="subcellular location">
    <subcellularLocation>
        <location evidence="1">Membrane</location>
        <topology evidence="1">Multi-pass membrane protein</topology>
    </subcellularLocation>
</comment>
<comment type="similarity">
    <text evidence="2">Belongs to the CPA3 antiporters (TC 2.A.63) subunit C family.</text>
</comment>
<keyword evidence="4 6" id="KW-1133">Transmembrane helix</keyword>
<evidence type="ECO:0000256" key="2">
    <source>
        <dbReference type="ARBA" id="ARBA00010388"/>
    </source>
</evidence>
<feature type="transmembrane region" description="Helical" evidence="6">
    <location>
        <begin position="74"/>
        <end position="98"/>
    </location>
</feature>
<sequence length="111" mass="12265">MDYINGETIAIVLFFIGVWGLIARRNVMKTIISIGIMQTAVILYYISGNYIPESVPPIEEIPVDAVVADPLPQALMITEIVIGAGITAASLVMFIHVYHKYGTSNWLKLKK</sequence>
<keyword evidence="3 6" id="KW-0812">Transmembrane</keyword>
<evidence type="ECO:0000313" key="7">
    <source>
        <dbReference type="EMBL" id="MBH1939349.1"/>
    </source>
</evidence>
<comment type="caution">
    <text evidence="7">The sequence shown here is derived from an EMBL/GenBank/DDBJ whole genome shotgun (WGS) entry which is preliminary data.</text>
</comment>
<name>A0A8J7HBL3_9FIRM</name>
<evidence type="ECO:0000313" key="8">
    <source>
        <dbReference type="Proteomes" id="UP000623269"/>
    </source>
</evidence>
<feature type="transmembrane region" description="Helical" evidence="6">
    <location>
        <begin position="6"/>
        <end position="23"/>
    </location>
</feature>
<dbReference type="Pfam" id="PF00420">
    <property type="entry name" value="Oxidored_q2"/>
    <property type="match status" value="1"/>
</dbReference>
<evidence type="ECO:0000256" key="5">
    <source>
        <dbReference type="ARBA" id="ARBA00023136"/>
    </source>
</evidence>
<evidence type="ECO:0000256" key="4">
    <source>
        <dbReference type="ARBA" id="ARBA00022989"/>
    </source>
</evidence>
<dbReference type="GO" id="GO:0016020">
    <property type="term" value="C:membrane"/>
    <property type="evidence" value="ECO:0007669"/>
    <property type="project" value="UniProtKB-SubCell"/>
</dbReference>
<feature type="transmembrane region" description="Helical" evidence="6">
    <location>
        <begin position="30"/>
        <end position="47"/>
    </location>
</feature>
<dbReference type="Gene3D" id="1.10.287.3510">
    <property type="match status" value="1"/>
</dbReference>
<accession>A0A8J7HBL3</accession>
<dbReference type="RefSeq" id="WP_197659581.1">
    <property type="nucleotide sequence ID" value="NZ_JAEAGR010000001.1"/>
</dbReference>
<dbReference type="InterPro" id="IPR050601">
    <property type="entry name" value="CPA3_antiporter_subunitC"/>
</dbReference>
<dbReference type="AlphaFoldDB" id="A0A8J7HBL3"/>
<dbReference type="PANTHER" id="PTHR34583:SF3">
    <property type="entry name" value="MULTISUBUNIT SODIUM_HYDROGEN ANTIPORTER, MNHC SUBUNIT"/>
    <property type="match status" value="1"/>
</dbReference>
<evidence type="ECO:0000256" key="3">
    <source>
        <dbReference type="ARBA" id="ARBA00022692"/>
    </source>
</evidence>
<dbReference type="Proteomes" id="UP000623269">
    <property type="component" value="Unassembled WGS sequence"/>
</dbReference>
<evidence type="ECO:0000256" key="1">
    <source>
        <dbReference type="ARBA" id="ARBA00004141"/>
    </source>
</evidence>
<dbReference type="PANTHER" id="PTHR34583">
    <property type="entry name" value="ANTIPORTER SUBUNIT MNHC2-RELATED"/>
    <property type="match status" value="1"/>
</dbReference>
<protein>
    <submittedName>
        <fullName evidence="7">Cation:proton antiporter subunit C</fullName>
    </submittedName>
</protein>
<proteinExistence type="inferred from homology"/>
<keyword evidence="8" id="KW-1185">Reference proteome</keyword>
<dbReference type="InterPro" id="IPR039428">
    <property type="entry name" value="NUOK/Mnh_C1-like"/>
</dbReference>
<keyword evidence="5 6" id="KW-0472">Membrane</keyword>
<evidence type="ECO:0000256" key="6">
    <source>
        <dbReference type="SAM" id="Phobius"/>
    </source>
</evidence>
<dbReference type="EMBL" id="JAEAGR010000001">
    <property type="protein sequence ID" value="MBH1939349.1"/>
    <property type="molecule type" value="Genomic_DNA"/>
</dbReference>
<gene>
    <name evidence="7" type="ORF">I5677_00415</name>
</gene>
<reference evidence="7" key="1">
    <citation type="submission" date="2020-12" db="EMBL/GenBank/DDBJ databases">
        <title>M. sibirica DSM 26468T genome.</title>
        <authorList>
            <person name="Thieme N."/>
            <person name="Rettenmaier R."/>
            <person name="Zverlov V."/>
            <person name="Liebl W."/>
        </authorList>
    </citation>
    <scope>NUCLEOTIDE SEQUENCE</scope>
    <source>
        <strain evidence="7">DSM 26468</strain>
    </source>
</reference>
<organism evidence="7 8">
    <name type="scientific">Mobilitalea sibirica</name>
    <dbReference type="NCBI Taxonomy" id="1462919"/>
    <lineage>
        <taxon>Bacteria</taxon>
        <taxon>Bacillati</taxon>
        <taxon>Bacillota</taxon>
        <taxon>Clostridia</taxon>
        <taxon>Lachnospirales</taxon>
        <taxon>Lachnospiraceae</taxon>
        <taxon>Mobilitalea</taxon>
    </lineage>
</organism>